<dbReference type="Proteomes" id="UP000214618">
    <property type="component" value="Chromosome"/>
</dbReference>
<evidence type="ECO:0008006" key="4">
    <source>
        <dbReference type="Google" id="ProtNLM"/>
    </source>
</evidence>
<evidence type="ECO:0000313" key="3">
    <source>
        <dbReference type="Proteomes" id="UP000214618"/>
    </source>
</evidence>
<evidence type="ECO:0000256" key="1">
    <source>
        <dbReference type="SAM" id="Phobius"/>
    </source>
</evidence>
<accession>A0A223EJ67</accession>
<protein>
    <recommendedName>
        <fullName evidence="4">DUF4083 domain-containing protein</fullName>
    </recommendedName>
</protein>
<keyword evidence="1" id="KW-0812">Transmembrane</keyword>
<organism evidence="2 3">
    <name type="scientific">Peribacillus simplex NBRC 15720 = DSM 1321</name>
    <dbReference type="NCBI Taxonomy" id="1349754"/>
    <lineage>
        <taxon>Bacteria</taxon>
        <taxon>Bacillati</taxon>
        <taxon>Bacillota</taxon>
        <taxon>Bacilli</taxon>
        <taxon>Bacillales</taxon>
        <taxon>Bacillaceae</taxon>
        <taxon>Peribacillus</taxon>
    </lineage>
</organism>
<keyword evidence="1" id="KW-0472">Membrane</keyword>
<keyword evidence="1" id="KW-1133">Transmembrane helix</keyword>
<sequence length="80" mass="8999">MLKVQLNSLIYGNVKLMNFIRGAKIMGIIVSIFYGFVGLVILFFIVQYAINSGIDNSKEVKAFRSELKEIKKQLNDLGGK</sequence>
<dbReference type="AlphaFoldDB" id="A0A223EJ67"/>
<reference evidence="2 3" key="1">
    <citation type="submission" date="2016-10" db="EMBL/GenBank/DDBJ databases">
        <title>The whole genome sequencing and assembly of Bacillus simplex DSM 1321 strain.</title>
        <authorList>
            <person name="Park M.-K."/>
            <person name="Lee Y.-J."/>
            <person name="Yi H."/>
            <person name="Bahn Y.-S."/>
            <person name="Kim J.F."/>
            <person name="Lee D.-W."/>
        </authorList>
    </citation>
    <scope>NUCLEOTIDE SEQUENCE [LARGE SCALE GENOMIC DNA]</scope>
    <source>
        <strain evidence="2 3">DSM 1321</strain>
    </source>
</reference>
<proteinExistence type="predicted"/>
<name>A0A223EJ67_9BACI</name>
<gene>
    <name evidence="2" type="ORF">BS1321_15975</name>
</gene>
<evidence type="ECO:0000313" key="2">
    <source>
        <dbReference type="EMBL" id="ASS95276.1"/>
    </source>
</evidence>
<dbReference type="EMBL" id="CP017704">
    <property type="protein sequence ID" value="ASS95276.1"/>
    <property type="molecule type" value="Genomic_DNA"/>
</dbReference>
<feature type="transmembrane region" description="Helical" evidence="1">
    <location>
        <begin position="25"/>
        <end position="50"/>
    </location>
</feature>